<dbReference type="EMBL" id="CAAALY010271287">
    <property type="protein sequence ID" value="VEL41842.1"/>
    <property type="molecule type" value="Genomic_DNA"/>
</dbReference>
<proteinExistence type="predicted"/>
<evidence type="ECO:0000313" key="1">
    <source>
        <dbReference type="EMBL" id="VEL41842.1"/>
    </source>
</evidence>
<dbReference type="AlphaFoldDB" id="A0A448XPS9"/>
<gene>
    <name evidence="1" type="ORF">PXEA_LOCUS35282</name>
</gene>
<comment type="caution">
    <text evidence="1">The sequence shown here is derived from an EMBL/GenBank/DDBJ whole genome shotgun (WGS) entry which is preliminary data.</text>
</comment>
<accession>A0A448XPS9</accession>
<reference evidence="1" key="1">
    <citation type="submission" date="2018-11" db="EMBL/GenBank/DDBJ databases">
        <authorList>
            <consortium name="Pathogen Informatics"/>
        </authorList>
    </citation>
    <scope>NUCLEOTIDE SEQUENCE</scope>
</reference>
<sequence length="126" mass="14051">MYLGIRFVLAACSKFARLPFSRPTLISLRLAHVHHSGGSISQEVCLSVSSTMGLRDPPAGFAVSIATLLTFIRQIFGLFISRPPVSPRLADAYINKLEEDFTTSPQRVTLSMRCLEDEFTFWSNVK</sequence>
<evidence type="ECO:0000313" key="2">
    <source>
        <dbReference type="Proteomes" id="UP000784294"/>
    </source>
</evidence>
<dbReference type="Proteomes" id="UP000784294">
    <property type="component" value="Unassembled WGS sequence"/>
</dbReference>
<protein>
    <submittedName>
        <fullName evidence="1">Uncharacterized protein</fullName>
    </submittedName>
</protein>
<organism evidence="1 2">
    <name type="scientific">Protopolystoma xenopodis</name>
    <dbReference type="NCBI Taxonomy" id="117903"/>
    <lineage>
        <taxon>Eukaryota</taxon>
        <taxon>Metazoa</taxon>
        <taxon>Spiralia</taxon>
        <taxon>Lophotrochozoa</taxon>
        <taxon>Platyhelminthes</taxon>
        <taxon>Monogenea</taxon>
        <taxon>Polyopisthocotylea</taxon>
        <taxon>Polystomatidea</taxon>
        <taxon>Polystomatidae</taxon>
        <taxon>Protopolystoma</taxon>
    </lineage>
</organism>
<name>A0A448XPS9_9PLAT</name>
<keyword evidence="2" id="KW-1185">Reference proteome</keyword>